<accession>A0A1D8GPC0</accession>
<dbReference type="SUPFAM" id="SSF53067">
    <property type="entry name" value="Actin-like ATPase domain"/>
    <property type="match status" value="2"/>
</dbReference>
<name>A0A1D8GPC0_9FIRM</name>
<dbReference type="PANTHER" id="PTHR32432:SF3">
    <property type="entry name" value="ETHANOLAMINE UTILIZATION PROTEIN EUTJ"/>
    <property type="match status" value="1"/>
</dbReference>
<dbReference type="KEGG" id="gfe:Gferi_26055"/>
<protein>
    <submittedName>
        <fullName evidence="1">Ethanolamine utilization protein EutJ</fullName>
    </submittedName>
</protein>
<dbReference type="AlphaFoldDB" id="A0A1D8GPC0"/>
<proteinExistence type="predicted"/>
<dbReference type="InterPro" id="IPR043129">
    <property type="entry name" value="ATPase_NBD"/>
</dbReference>
<dbReference type="InterPro" id="IPR013366">
    <property type="entry name" value="EutJ"/>
</dbReference>
<dbReference type="STRING" id="1424294.Gferi_26055"/>
<dbReference type="Gene3D" id="3.30.420.40">
    <property type="match status" value="2"/>
</dbReference>
<organism evidence="1 2">
    <name type="scientific">Geosporobacter ferrireducens</name>
    <dbReference type="NCBI Taxonomy" id="1424294"/>
    <lineage>
        <taxon>Bacteria</taxon>
        <taxon>Bacillati</taxon>
        <taxon>Bacillota</taxon>
        <taxon>Clostridia</taxon>
        <taxon>Peptostreptococcales</taxon>
        <taxon>Thermotaleaceae</taxon>
        <taxon>Geosporobacter</taxon>
    </lineage>
</organism>
<dbReference type="RefSeq" id="WP_069981026.1">
    <property type="nucleotide sequence ID" value="NZ_CP017269.1"/>
</dbReference>
<dbReference type="Proteomes" id="UP000095743">
    <property type="component" value="Chromosome"/>
</dbReference>
<dbReference type="OrthoDB" id="306538at2"/>
<dbReference type="Pfam" id="PF11104">
    <property type="entry name" value="PilM_2"/>
    <property type="match status" value="1"/>
</dbReference>
<dbReference type="InterPro" id="IPR050696">
    <property type="entry name" value="FtsA/MreB"/>
</dbReference>
<dbReference type="CDD" id="cd24047">
    <property type="entry name" value="ASKHA_NBD_EutJ"/>
    <property type="match status" value="1"/>
</dbReference>
<dbReference type="EMBL" id="CP017269">
    <property type="protein sequence ID" value="AOT72717.1"/>
    <property type="molecule type" value="Genomic_DNA"/>
</dbReference>
<gene>
    <name evidence="1" type="ORF">Gferi_26055</name>
</gene>
<dbReference type="PANTHER" id="PTHR32432">
    <property type="entry name" value="CELL DIVISION PROTEIN FTSA-RELATED"/>
    <property type="match status" value="1"/>
</dbReference>
<evidence type="ECO:0000313" key="2">
    <source>
        <dbReference type="Proteomes" id="UP000095743"/>
    </source>
</evidence>
<dbReference type="InterPro" id="IPR005883">
    <property type="entry name" value="PilM"/>
</dbReference>
<sequence length="273" mass="29102">MDLTRANEYIETFARLVEKKCVNPYEGDLRVGVDLGTANIVISVVDSIGNPIAGALYPASVVKDGLVLDYVGAVRIVRNLRQEVEDILGKKLMQAATAVPPGTVGGNAKAIANVVESSDMEVINIVDEPTAAASVLNIRDGAVVDVGGGTTGISILKGGEVIYTADEPTGGTHMSLVVAGNYKISFEEAEVLKKDPNRQREIFPVIRPVVEKMASIVKKHIAGYGVENIYVVGGACCFTEFENVFIKEIGIETIKPHRPLLVTPLGIALNCQK</sequence>
<keyword evidence="2" id="KW-1185">Reference proteome</keyword>
<reference evidence="1 2" key="1">
    <citation type="submission" date="2016-09" db="EMBL/GenBank/DDBJ databases">
        <title>Genomic analysis reveals versatility of anaerobic energy metabolism of Geosporobacter ferrireducens IRF9 of phylum Firmicutes.</title>
        <authorList>
            <person name="Kim S.-J."/>
        </authorList>
    </citation>
    <scope>NUCLEOTIDE SEQUENCE [LARGE SCALE GENOMIC DNA]</scope>
    <source>
        <strain evidence="1 2">IRF9</strain>
    </source>
</reference>
<evidence type="ECO:0000313" key="1">
    <source>
        <dbReference type="EMBL" id="AOT72717.1"/>
    </source>
</evidence>
<dbReference type="NCBIfam" id="TIGR02529">
    <property type="entry name" value="EutJ"/>
    <property type="match status" value="1"/>
</dbReference>
<dbReference type="NCBIfam" id="NF011660">
    <property type="entry name" value="PRK15080.1"/>
    <property type="match status" value="1"/>
</dbReference>